<evidence type="ECO:0000313" key="2">
    <source>
        <dbReference type="EMBL" id="BAM19691.1"/>
    </source>
</evidence>
<dbReference type="AlphaFoldDB" id="I4DP51"/>
<feature type="compositionally biased region" description="Polar residues" evidence="1">
    <location>
        <begin position="10"/>
        <end position="24"/>
    </location>
</feature>
<reference evidence="2" key="1">
    <citation type="journal article" date="2012" name="BMC Biol.">
        <title>Comprehensive microarray-based analysis for stage-specific larval camouflage pattern-associated genes in the swallowtail butterfly, Papilio xuthus.</title>
        <authorList>
            <person name="Futahashi R."/>
            <person name="Shirataki H."/>
            <person name="Narita T."/>
            <person name="Mita K."/>
            <person name="Fujiwara H."/>
        </authorList>
    </citation>
    <scope>NUCLEOTIDE SEQUENCE</scope>
    <source>
        <tissue evidence="2">Epidermis</tissue>
    </source>
</reference>
<evidence type="ECO:0000256" key="1">
    <source>
        <dbReference type="SAM" id="MobiDB-lite"/>
    </source>
</evidence>
<name>I4DP51_PAPXU</name>
<proteinExistence type="evidence at transcript level"/>
<organism evidence="2">
    <name type="scientific">Papilio xuthus</name>
    <name type="common">Asian swallowtail butterfly</name>
    <dbReference type="NCBI Taxonomy" id="66420"/>
    <lineage>
        <taxon>Eukaryota</taxon>
        <taxon>Metazoa</taxon>
        <taxon>Ecdysozoa</taxon>
        <taxon>Arthropoda</taxon>
        <taxon>Hexapoda</taxon>
        <taxon>Insecta</taxon>
        <taxon>Pterygota</taxon>
        <taxon>Neoptera</taxon>
        <taxon>Endopterygota</taxon>
        <taxon>Lepidoptera</taxon>
        <taxon>Glossata</taxon>
        <taxon>Ditrysia</taxon>
        <taxon>Papilionoidea</taxon>
        <taxon>Papilionidae</taxon>
        <taxon>Papilioninae</taxon>
        <taxon>Papilio</taxon>
    </lineage>
</organism>
<accession>I4DP51</accession>
<feature type="region of interest" description="Disordered" evidence="1">
    <location>
        <begin position="1"/>
        <end position="32"/>
    </location>
</feature>
<sequence length="64" mass="7377">ENLREKQRQRQNPSNSAPTATQTRPENRPHSRLSVTDILYCMEIESILQWTGWGSLLNGLEVIL</sequence>
<protein>
    <submittedName>
        <fullName evidence="2">Uncharacterized protein</fullName>
    </submittedName>
</protein>
<dbReference type="EMBL" id="AK403366">
    <property type="protein sequence ID" value="BAM19691.1"/>
    <property type="molecule type" value="mRNA"/>
</dbReference>
<feature type="non-terminal residue" evidence="2">
    <location>
        <position position="1"/>
    </location>
</feature>